<dbReference type="AlphaFoldDB" id="A0A5N6AQC3"/>
<feature type="region of interest" description="Disordered" evidence="1">
    <location>
        <begin position="72"/>
        <end position="91"/>
    </location>
</feature>
<sequence length="91" mass="10219">MHSARQRRAQAERLCQVCGERASHHRDGWLFLMNDDGSDRYEGTKVTKPPVCLRCAALATRHCPHLTHPVGVRSRRPIPTPGTARLTAHVD</sequence>
<evidence type="ECO:0000256" key="1">
    <source>
        <dbReference type="SAM" id="MobiDB-lite"/>
    </source>
</evidence>
<evidence type="ECO:0000313" key="2">
    <source>
        <dbReference type="EMBL" id="KAB8169899.1"/>
    </source>
</evidence>
<organism evidence="2 3">
    <name type="scientific">Streptomyces mimosae</name>
    <dbReference type="NCBI Taxonomy" id="2586635"/>
    <lineage>
        <taxon>Bacteria</taxon>
        <taxon>Bacillati</taxon>
        <taxon>Actinomycetota</taxon>
        <taxon>Actinomycetes</taxon>
        <taxon>Kitasatosporales</taxon>
        <taxon>Streptomycetaceae</taxon>
        <taxon>Streptomyces</taxon>
    </lineage>
</organism>
<dbReference type="RefSeq" id="WP_139666192.1">
    <property type="nucleotide sequence ID" value="NZ_VDLY02000002.1"/>
</dbReference>
<dbReference type="EMBL" id="VDLY02000002">
    <property type="protein sequence ID" value="KAB8169899.1"/>
    <property type="molecule type" value="Genomic_DNA"/>
</dbReference>
<evidence type="ECO:0000313" key="3">
    <source>
        <dbReference type="Proteomes" id="UP000314251"/>
    </source>
</evidence>
<dbReference type="Proteomes" id="UP000314251">
    <property type="component" value="Unassembled WGS sequence"/>
</dbReference>
<comment type="caution">
    <text evidence="2">The sequence shown here is derived from an EMBL/GenBank/DDBJ whole genome shotgun (WGS) entry which is preliminary data.</text>
</comment>
<proteinExistence type="predicted"/>
<reference evidence="2" key="1">
    <citation type="submission" date="2019-10" db="EMBL/GenBank/DDBJ databases">
        <title>Nonomuraea sp. nov., isolated from Phyllanthus amarus.</title>
        <authorList>
            <person name="Klykleung N."/>
            <person name="Tanasupawat S."/>
        </authorList>
    </citation>
    <scope>NUCLEOTIDE SEQUENCE [LARGE SCALE GENOMIC DNA]</scope>
    <source>
        <strain evidence="2">3MP-10</strain>
    </source>
</reference>
<accession>A0A5N6AQC3</accession>
<protein>
    <submittedName>
        <fullName evidence="2">Uncharacterized protein</fullName>
    </submittedName>
</protein>
<gene>
    <name evidence="2" type="ORF">FH607_004110</name>
</gene>
<dbReference type="OrthoDB" id="3689934at2"/>
<keyword evidence="3" id="KW-1185">Reference proteome</keyword>
<name>A0A5N6AQC3_9ACTN</name>